<dbReference type="CDD" id="cd05242">
    <property type="entry name" value="SDR_a8"/>
    <property type="match status" value="1"/>
</dbReference>
<evidence type="ECO:0000313" key="4">
    <source>
        <dbReference type="EMBL" id="PSL13234.1"/>
    </source>
</evidence>
<feature type="domain" description="NAD-dependent epimerase/dehydratase" evidence="2">
    <location>
        <begin position="3"/>
        <end position="212"/>
    </location>
</feature>
<dbReference type="NCBIfam" id="TIGR01777">
    <property type="entry name" value="yfcH"/>
    <property type="match status" value="1"/>
</dbReference>
<dbReference type="Pfam" id="PF08338">
    <property type="entry name" value="DUF1731"/>
    <property type="match status" value="1"/>
</dbReference>
<accession>A0A2P8EUV1</accession>
<feature type="domain" description="DUF1731" evidence="3">
    <location>
        <begin position="245"/>
        <end position="291"/>
    </location>
</feature>
<dbReference type="Proteomes" id="UP000242133">
    <property type="component" value="Unassembled WGS sequence"/>
</dbReference>
<dbReference type="Gene3D" id="3.40.50.720">
    <property type="entry name" value="NAD(P)-binding Rossmann-like Domain"/>
    <property type="match status" value="1"/>
</dbReference>
<dbReference type="AlphaFoldDB" id="A0A2P8EUV1"/>
<evidence type="ECO:0008006" key="6">
    <source>
        <dbReference type="Google" id="ProtNLM"/>
    </source>
</evidence>
<evidence type="ECO:0000259" key="2">
    <source>
        <dbReference type="Pfam" id="PF01370"/>
    </source>
</evidence>
<evidence type="ECO:0000256" key="1">
    <source>
        <dbReference type="ARBA" id="ARBA00009353"/>
    </source>
</evidence>
<proteinExistence type="inferred from homology"/>
<comment type="caution">
    <text evidence="4">The sequence shown here is derived from an EMBL/GenBank/DDBJ whole genome shotgun (WGS) entry which is preliminary data.</text>
</comment>
<dbReference type="InterPro" id="IPR013549">
    <property type="entry name" value="DUF1731"/>
</dbReference>
<dbReference type="Pfam" id="PF01370">
    <property type="entry name" value="Epimerase"/>
    <property type="match status" value="1"/>
</dbReference>
<reference evidence="4 5" key="1">
    <citation type="submission" date="2018-03" db="EMBL/GenBank/DDBJ databases">
        <title>Genomic Encyclopedia of Archaeal and Bacterial Type Strains, Phase II (KMG-II): from individual species to whole genera.</title>
        <authorList>
            <person name="Goeker M."/>
        </authorList>
    </citation>
    <scope>NUCLEOTIDE SEQUENCE [LARGE SCALE GENOMIC DNA]</scope>
    <source>
        <strain evidence="4 5">DSM 17586</strain>
    </source>
</reference>
<dbReference type="PANTHER" id="PTHR11092">
    <property type="entry name" value="SUGAR NUCLEOTIDE EPIMERASE RELATED"/>
    <property type="match status" value="1"/>
</dbReference>
<evidence type="ECO:0000313" key="5">
    <source>
        <dbReference type="Proteomes" id="UP000242133"/>
    </source>
</evidence>
<dbReference type="PRINTS" id="PR00081">
    <property type="entry name" value="GDHRDH"/>
</dbReference>
<dbReference type="SUPFAM" id="SSF51735">
    <property type="entry name" value="NAD(P)-binding Rossmann-fold domains"/>
    <property type="match status" value="1"/>
</dbReference>
<dbReference type="EMBL" id="PYGI01000013">
    <property type="protein sequence ID" value="PSL13234.1"/>
    <property type="molecule type" value="Genomic_DNA"/>
</dbReference>
<dbReference type="PANTHER" id="PTHR11092:SF0">
    <property type="entry name" value="EPIMERASE FAMILY PROTEIN SDR39U1"/>
    <property type="match status" value="1"/>
</dbReference>
<dbReference type="InterPro" id="IPR002347">
    <property type="entry name" value="SDR_fam"/>
</dbReference>
<dbReference type="OrthoDB" id="9801773at2"/>
<comment type="similarity">
    <text evidence="1">Belongs to the NAD(P)-dependent epimerase/dehydratase family. SDR39U1 subfamily.</text>
</comment>
<sequence>MRVLITGGSGFVGQALARALLTRGDQVVILSRKPENVPHAKGQTCVADLQRIDGPIDAVVNLAGAPIVDRRWTSSRKRLLRDSRIKTTEALVRWMREQSTPPAVLVSGSAIGYYGSHQDEVLGESAGSTPGFPHELCRDWEQAALDASVPGTRVCLIRTGVVLGQGGALAKMLPAFRLGLGGPIGNGLQWMSWIHLDDEVGAILYLLDNPALSGPFNLTAPEPVTNEEFSKTLAAVLGRPAFMRVPAIVMKVLLGEASELLVEGQRVVPEHLNTAGYVFKHPHLEPALRAVLKRH</sequence>
<name>A0A2P8EUV1_9GAMM</name>
<protein>
    <recommendedName>
        <fullName evidence="6">TIGR01777 family protein</fullName>
    </recommendedName>
</protein>
<dbReference type="RefSeq" id="WP_106592018.1">
    <property type="nucleotide sequence ID" value="NZ_PYGI01000013.1"/>
</dbReference>
<dbReference type="InterPro" id="IPR036291">
    <property type="entry name" value="NAD(P)-bd_dom_sf"/>
</dbReference>
<evidence type="ECO:0000259" key="3">
    <source>
        <dbReference type="Pfam" id="PF08338"/>
    </source>
</evidence>
<dbReference type="InterPro" id="IPR001509">
    <property type="entry name" value="Epimerase_deHydtase"/>
</dbReference>
<keyword evidence="5" id="KW-1185">Reference proteome</keyword>
<dbReference type="InterPro" id="IPR010099">
    <property type="entry name" value="SDR39U1"/>
</dbReference>
<gene>
    <name evidence="4" type="ORF">CLV44_11372</name>
</gene>
<organism evidence="4 5">
    <name type="scientific">Marinobacterium halophilum</name>
    <dbReference type="NCBI Taxonomy" id="267374"/>
    <lineage>
        <taxon>Bacteria</taxon>
        <taxon>Pseudomonadati</taxon>
        <taxon>Pseudomonadota</taxon>
        <taxon>Gammaproteobacteria</taxon>
        <taxon>Oceanospirillales</taxon>
        <taxon>Oceanospirillaceae</taxon>
        <taxon>Marinobacterium</taxon>
    </lineage>
</organism>